<evidence type="ECO:0008006" key="3">
    <source>
        <dbReference type="Google" id="ProtNLM"/>
    </source>
</evidence>
<name>A0A930DQD2_9FIRM</name>
<accession>A0A930DQD2</accession>
<evidence type="ECO:0000313" key="1">
    <source>
        <dbReference type="EMBL" id="MBF1282958.1"/>
    </source>
</evidence>
<dbReference type="Pfam" id="PF13177">
    <property type="entry name" value="DNA_pol3_delta2"/>
    <property type="match status" value="1"/>
</dbReference>
<dbReference type="InterPro" id="IPR050238">
    <property type="entry name" value="DNA_Rep/Repair_Clamp_Loader"/>
</dbReference>
<gene>
    <name evidence="1" type="ORF">HXM93_00275</name>
</gene>
<dbReference type="EMBL" id="JABZRD010000008">
    <property type="protein sequence ID" value="MBF1282958.1"/>
    <property type="molecule type" value="Genomic_DNA"/>
</dbReference>
<dbReference type="InterPro" id="IPR027417">
    <property type="entry name" value="P-loop_NTPase"/>
</dbReference>
<evidence type="ECO:0000313" key="2">
    <source>
        <dbReference type="Proteomes" id="UP000709351"/>
    </source>
</evidence>
<dbReference type="AlphaFoldDB" id="A0A930DQD2"/>
<proteinExistence type="predicted"/>
<dbReference type="RefSeq" id="WP_314828340.1">
    <property type="nucleotide sequence ID" value="NZ_CAUVJN010000081.1"/>
</dbReference>
<sequence length="294" mass="34152">MKQYTISTRRIHNAYLLLGQEEEELERMAGQFAATVLSEEEHFQEKGFASAKEYKENVAARVQKGEHPDCIIVNFEEKQGGGKKGSISIEQIRRDVKATVEISPKEGKYKVYLIWHSDSMTIEAQNAILKTLEEAPDHVIILLLAKNATRLLPTVLSRVVRVFVGEMDIEKRWETLMQNPILARLLPFIREINRKSQLEMQKFVEELSTVDSEDLFCFLDIILRDVLCYKCSKDTKLLYGREAVVHIVEMGERYSFRALGRWGEYMERYKEGKLYNVQSSLQLMDLFFLLSEEV</sequence>
<comment type="caution">
    <text evidence="1">The sequence shown here is derived from an EMBL/GenBank/DDBJ whole genome shotgun (WGS) entry which is preliminary data.</text>
</comment>
<dbReference type="PANTHER" id="PTHR11669:SF8">
    <property type="entry name" value="DNA POLYMERASE III SUBUNIT DELTA"/>
    <property type="match status" value="1"/>
</dbReference>
<organism evidence="1 2">
    <name type="scientific">Oribacterium parvum</name>
    <dbReference type="NCBI Taxonomy" id="1501329"/>
    <lineage>
        <taxon>Bacteria</taxon>
        <taxon>Bacillati</taxon>
        <taxon>Bacillota</taxon>
        <taxon>Clostridia</taxon>
        <taxon>Lachnospirales</taxon>
        <taxon>Lachnospiraceae</taxon>
        <taxon>Oribacterium</taxon>
    </lineage>
</organism>
<dbReference type="Proteomes" id="UP000709351">
    <property type="component" value="Unassembled WGS sequence"/>
</dbReference>
<protein>
    <recommendedName>
        <fullName evidence="3">DNA polymerase III subunit delta</fullName>
    </recommendedName>
</protein>
<dbReference type="GO" id="GO:0006261">
    <property type="term" value="P:DNA-templated DNA replication"/>
    <property type="evidence" value="ECO:0007669"/>
    <property type="project" value="TreeGrafter"/>
</dbReference>
<dbReference type="PANTHER" id="PTHR11669">
    <property type="entry name" value="REPLICATION FACTOR C / DNA POLYMERASE III GAMMA-TAU SUBUNIT"/>
    <property type="match status" value="1"/>
</dbReference>
<dbReference type="SUPFAM" id="SSF52540">
    <property type="entry name" value="P-loop containing nucleoside triphosphate hydrolases"/>
    <property type="match status" value="1"/>
</dbReference>
<dbReference type="Gene3D" id="3.40.50.300">
    <property type="entry name" value="P-loop containing nucleotide triphosphate hydrolases"/>
    <property type="match status" value="1"/>
</dbReference>
<reference evidence="1" key="1">
    <citation type="submission" date="2020-04" db="EMBL/GenBank/DDBJ databases">
        <title>Deep metagenomics examines the oral microbiome during advanced dental caries in children, revealing novel taxa and co-occurrences with host molecules.</title>
        <authorList>
            <person name="Baker J.L."/>
            <person name="Morton J.T."/>
            <person name="Dinis M."/>
            <person name="Alvarez R."/>
            <person name="Tran N.C."/>
            <person name="Knight R."/>
            <person name="Edlund A."/>
        </authorList>
    </citation>
    <scope>NUCLEOTIDE SEQUENCE</scope>
    <source>
        <strain evidence="1">JCVI_24_bin.2</strain>
    </source>
</reference>